<comment type="caution">
    <text evidence="2">The sequence shown here is derived from an EMBL/GenBank/DDBJ whole genome shotgun (WGS) entry which is preliminary data.</text>
</comment>
<feature type="non-terminal residue" evidence="2">
    <location>
        <position position="1"/>
    </location>
</feature>
<reference evidence="2 3" key="1">
    <citation type="submission" date="2024-05" db="EMBL/GenBank/DDBJ databases">
        <authorList>
            <person name="Wallberg A."/>
        </authorList>
    </citation>
    <scope>NUCLEOTIDE SEQUENCE [LARGE SCALE GENOMIC DNA]</scope>
</reference>
<dbReference type="EMBL" id="CAXKWB010013949">
    <property type="protein sequence ID" value="CAL4109193.1"/>
    <property type="molecule type" value="Genomic_DNA"/>
</dbReference>
<name>A0AAV2R4D5_MEGNR</name>
<evidence type="ECO:0000313" key="2">
    <source>
        <dbReference type="EMBL" id="CAL4109193.1"/>
    </source>
</evidence>
<dbReference type="AlphaFoldDB" id="A0AAV2R4D5"/>
<keyword evidence="1" id="KW-0812">Transmembrane</keyword>
<organism evidence="2 3">
    <name type="scientific">Meganyctiphanes norvegica</name>
    <name type="common">Northern krill</name>
    <name type="synonym">Thysanopoda norvegica</name>
    <dbReference type="NCBI Taxonomy" id="48144"/>
    <lineage>
        <taxon>Eukaryota</taxon>
        <taxon>Metazoa</taxon>
        <taxon>Ecdysozoa</taxon>
        <taxon>Arthropoda</taxon>
        <taxon>Crustacea</taxon>
        <taxon>Multicrustacea</taxon>
        <taxon>Malacostraca</taxon>
        <taxon>Eumalacostraca</taxon>
        <taxon>Eucarida</taxon>
        <taxon>Euphausiacea</taxon>
        <taxon>Euphausiidae</taxon>
        <taxon>Meganyctiphanes</taxon>
    </lineage>
</organism>
<evidence type="ECO:0000256" key="1">
    <source>
        <dbReference type="SAM" id="Phobius"/>
    </source>
</evidence>
<dbReference type="Proteomes" id="UP001497623">
    <property type="component" value="Unassembled WGS sequence"/>
</dbReference>
<evidence type="ECO:0000313" key="3">
    <source>
        <dbReference type="Proteomes" id="UP001497623"/>
    </source>
</evidence>
<keyword evidence="1" id="KW-0472">Membrane</keyword>
<accession>A0AAV2R4D5</accession>
<sequence>TPQQAAAAITRRTEHHVMKLLVVTTLIALVSFIEAIPLGQHDGTSSLGKAFMASSARPYGGTSVGGIATGKALGGSSSNSASSGGPDYIDRGTYRVYGARRTPLIIKFDLVGAAYNVPASTGPGNPGRSRIIQAELVGLCLDYPRCTNRLQG</sequence>
<keyword evidence="3" id="KW-1185">Reference proteome</keyword>
<feature type="transmembrane region" description="Helical" evidence="1">
    <location>
        <begin position="20"/>
        <end position="39"/>
    </location>
</feature>
<keyword evidence="1" id="KW-1133">Transmembrane helix</keyword>
<gene>
    <name evidence="2" type="ORF">MNOR_LOCUS19060</name>
</gene>
<protein>
    <submittedName>
        <fullName evidence="2">Uncharacterized protein</fullName>
    </submittedName>
</protein>
<proteinExistence type="predicted"/>